<accession>A0ABP0ITB5</accession>
<evidence type="ECO:0000313" key="4">
    <source>
        <dbReference type="Proteomes" id="UP001642484"/>
    </source>
</evidence>
<feature type="region of interest" description="Disordered" evidence="1">
    <location>
        <begin position="140"/>
        <end position="175"/>
    </location>
</feature>
<evidence type="ECO:0000256" key="1">
    <source>
        <dbReference type="SAM" id="MobiDB-lite"/>
    </source>
</evidence>
<protein>
    <recommendedName>
        <fullName evidence="5">CS domain-containing protein</fullName>
    </recommendedName>
</protein>
<reference evidence="3 4" key="1">
    <citation type="submission" date="2024-02" db="EMBL/GenBank/DDBJ databases">
        <authorList>
            <person name="Chen Y."/>
            <person name="Shah S."/>
            <person name="Dougan E. K."/>
            <person name="Thang M."/>
            <person name="Chan C."/>
        </authorList>
    </citation>
    <scope>NUCLEOTIDE SEQUENCE [LARGE SCALE GENOMIC DNA]</scope>
</reference>
<feature type="compositionally biased region" description="Basic and acidic residues" evidence="1">
    <location>
        <begin position="148"/>
        <end position="159"/>
    </location>
</feature>
<sequence>MAIQPEFEQEDPCAVYTREHAAHTPRAISRESAQQKLVELDKWDAWEAFLEKTDPRKRVEKKFEKYTWSFGIDEDDEGFTRDCVILEVAATRETEPRHVQAKLTSKHLRLTLHGDLIIDDDFSDERWLSVEEGTLIGSWRPRPTSLEKGSKTSGLRETEVQNTLRRRSSNRKDRTAARTAMMTRLMPGSR</sequence>
<evidence type="ECO:0000313" key="3">
    <source>
        <dbReference type="EMBL" id="CAK9005202.1"/>
    </source>
</evidence>
<dbReference type="EMBL" id="CAXAMN010003558">
    <property type="protein sequence ID" value="CAK9005202.1"/>
    <property type="molecule type" value="Genomic_DNA"/>
</dbReference>
<dbReference type="Proteomes" id="UP001642484">
    <property type="component" value="Unassembled WGS sequence"/>
</dbReference>
<comment type="caution">
    <text evidence="3">The sequence shown here is derived from an EMBL/GenBank/DDBJ whole genome shotgun (WGS) entry which is preliminary data.</text>
</comment>
<keyword evidence="4" id="KW-1185">Reference proteome</keyword>
<evidence type="ECO:0000313" key="2">
    <source>
        <dbReference type="EMBL" id="CAK9004672.1"/>
    </source>
</evidence>
<proteinExistence type="predicted"/>
<name>A0ABP0ITB5_9DINO</name>
<gene>
    <name evidence="2" type="ORF">CCMP2556_LOCUS7765</name>
    <name evidence="3" type="ORF">CCMP2556_LOCUS7980</name>
</gene>
<organism evidence="3 4">
    <name type="scientific">Durusdinium trenchii</name>
    <dbReference type="NCBI Taxonomy" id="1381693"/>
    <lineage>
        <taxon>Eukaryota</taxon>
        <taxon>Sar</taxon>
        <taxon>Alveolata</taxon>
        <taxon>Dinophyceae</taxon>
        <taxon>Suessiales</taxon>
        <taxon>Symbiodiniaceae</taxon>
        <taxon>Durusdinium</taxon>
    </lineage>
</organism>
<evidence type="ECO:0008006" key="5">
    <source>
        <dbReference type="Google" id="ProtNLM"/>
    </source>
</evidence>
<dbReference type="EMBL" id="CAXAMN010003447">
    <property type="protein sequence ID" value="CAK9004672.1"/>
    <property type="molecule type" value="Genomic_DNA"/>
</dbReference>